<protein>
    <submittedName>
        <fullName evidence="7">Hydrogen peroxide-inducible activator</fullName>
    </submittedName>
</protein>
<dbReference type="GO" id="GO:0003700">
    <property type="term" value="F:DNA-binding transcription factor activity"/>
    <property type="evidence" value="ECO:0007669"/>
    <property type="project" value="InterPro"/>
</dbReference>
<dbReference type="FunFam" id="1.10.10.10:FF:000001">
    <property type="entry name" value="LysR family transcriptional regulator"/>
    <property type="match status" value="1"/>
</dbReference>
<dbReference type="InterPro" id="IPR036390">
    <property type="entry name" value="WH_DNA-bd_sf"/>
</dbReference>
<evidence type="ECO:0000256" key="1">
    <source>
        <dbReference type="ARBA" id="ARBA00009437"/>
    </source>
</evidence>
<dbReference type="GO" id="GO:0003677">
    <property type="term" value="F:DNA binding"/>
    <property type="evidence" value="ECO:0007669"/>
    <property type="project" value="UniProtKB-KW"/>
</dbReference>
<dbReference type="Proteomes" id="UP000242447">
    <property type="component" value="Plasmid unnamed1"/>
</dbReference>
<dbReference type="InterPro" id="IPR036388">
    <property type="entry name" value="WH-like_DNA-bd_sf"/>
</dbReference>
<keyword evidence="3" id="KW-0238">DNA-binding</keyword>
<dbReference type="PANTHER" id="PTHR30346">
    <property type="entry name" value="TRANSCRIPTIONAL DUAL REGULATOR HCAR-RELATED"/>
    <property type="match status" value="1"/>
</dbReference>
<evidence type="ECO:0000256" key="3">
    <source>
        <dbReference type="ARBA" id="ARBA00023125"/>
    </source>
</evidence>
<dbReference type="Gene3D" id="1.10.10.10">
    <property type="entry name" value="Winged helix-like DNA-binding domain superfamily/Winged helix DNA-binding domain"/>
    <property type="match status" value="1"/>
</dbReference>
<comment type="similarity">
    <text evidence="1">Belongs to the LysR transcriptional regulatory family.</text>
</comment>
<dbReference type="GO" id="GO:0032993">
    <property type="term" value="C:protein-DNA complex"/>
    <property type="evidence" value="ECO:0007669"/>
    <property type="project" value="TreeGrafter"/>
</dbReference>
<evidence type="ECO:0000259" key="6">
    <source>
        <dbReference type="PROSITE" id="PS50931"/>
    </source>
</evidence>
<name>A0A1W6P3P9_9RHOB</name>
<evidence type="ECO:0000256" key="4">
    <source>
        <dbReference type="ARBA" id="ARBA00023159"/>
    </source>
</evidence>
<dbReference type="PANTHER" id="PTHR30346:SF26">
    <property type="entry name" value="HYDROGEN PEROXIDE-INDUCIBLE GENES ACTIVATOR"/>
    <property type="match status" value="1"/>
</dbReference>
<dbReference type="Pfam" id="PF03466">
    <property type="entry name" value="LysR_substrate"/>
    <property type="match status" value="1"/>
</dbReference>
<keyword evidence="2" id="KW-0805">Transcription regulation</keyword>
<dbReference type="SUPFAM" id="SSF53850">
    <property type="entry name" value="Periplasmic binding protein-like II"/>
    <property type="match status" value="1"/>
</dbReference>
<dbReference type="Pfam" id="PF00126">
    <property type="entry name" value="HTH_1"/>
    <property type="match status" value="1"/>
</dbReference>
<dbReference type="InterPro" id="IPR005119">
    <property type="entry name" value="LysR_subst-bd"/>
</dbReference>
<feature type="domain" description="HTH lysR-type" evidence="6">
    <location>
        <begin position="2"/>
        <end position="59"/>
    </location>
</feature>
<evidence type="ECO:0000256" key="2">
    <source>
        <dbReference type="ARBA" id="ARBA00023015"/>
    </source>
</evidence>
<organism evidence="7 8">
    <name type="scientific">Ketogulonicigenium robustum</name>
    <dbReference type="NCBI Taxonomy" id="92947"/>
    <lineage>
        <taxon>Bacteria</taxon>
        <taxon>Pseudomonadati</taxon>
        <taxon>Pseudomonadota</taxon>
        <taxon>Alphaproteobacteria</taxon>
        <taxon>Rhodobacterales</taxon>
        <taxon>Roseobacteraceae</taxon>
        <taxon>Ketogulonicigenium</taxon>
    </lineage>
</organism>
<dbReference type="PRINTS" id="PR00039">
    <property type="entry name" value="HTHLYSR"/>
</dbReference>
<evidence type="ECO:0000256" key="5">
    <source>
        <dbReference type="ARBA" id="ARBA00023163"/>
    </source>
</evidence>
<dbReference type="EMBL" id="CP019938">
    <property type="protein sequence ID" value="ARO15980.1"/>
    <property type="molecule type" value="Genomic_DNA"/>
</dbReference>
<keyword evidence="5" id="KW-0804">Transcription</keyword>
<dbReference type="OrthoDB" id="9775392at2"/>
<keyword evidence="7" id="KW-0614">Plasmid</keyword>
<reference evidence="7 8" key="1">
    <citation type="submission" date="2017-02" db="EMBL/GenBank/DDBJ databases">
        <title>Ketogulonicigenium robustum SPU B003 Genome sequencing and assembly.</title>
        <authorList>
            <person name="Li Y."/>
            <person name="Liu L."/>
            <person name="Wang C."/>
            <person name="Zhang M."/>
            <person name="Zhang T."/>
            <person name="Zhang Y."/>
        </authorList>
    </citation>
    <scope>NUCLEOTIDE SEQUENCE [LARGE SCALE GENOMIC DNA]</scope>
    <source>
        <strain evidence="7 8">SPU_B003</strain>
        <plasmid evidence="7 8">unnamed1</plasmid>
    </source>
</reference>
<dbReference type="PROSITE" id="PS50931">
    <property type="entry name" value="HTH_LYSR"/>
    <property type="match status" value="1"/>
</dbReference>
<dbReference type="InterPro" id="IPR000847">
    <property type="entry name" value="LysR_HTH_N"/>
</dbReference>
<proteinExistence type="inferred from homology"/>
<keyword evidence="4" id="KW-0010">Activator</keyword>
<geneLocation type="plasmid" evidence="7">
    <name>unnamed1</name>
</geneLocation>
<evidence type="ECO:0000313" key="8">
    <source>
        <dbReference type="Proteomes" id="UP000242447"/>
    </source>
</evidence>
<dbReference type="KEGG" id="kro:BVG79_p1000178"/>
<sequence length="309" mass="33238">MPTLQQLRYLSAVAKTLNFSRAAEMCHVTQPTLSLQIKALEDRLGTRLIERTRARVLLTPAGAEIARRAETIAAEVEDIREIARRDDMTALQRDLRLGVVHTVGAYVLSVVMPQVRAAYPDTRLQVREDSAEMLVEGVLEGRYDVLILPEPPDHADLRAAVIVDEALLAVLPQGHRLAGQDAINPAALRGETVLTTDFGPAVNSAVARLCHGVGAVQASEYDGTTLDTLRQMVAAGMGMSFLPALYVRSEVAREEAVVAVALAGAPLVRGVSLVWRQSAPRGDSYSALAALMRGALAPWGAPPREDEGV</sequence>
<dbReference type="RefSeq" id="WP_085787544.1">
    <property type="nucleotide sequence ID" value="NZ_CP019938.1"/>
</dbReference>
<keyword evidence="8" id="KW-1185">Reference proteome</keyword>
<dbReference type="AlphaFoldDB" id="A0A1W6P3P9"/>
<evidence type="ECO:0000313" key="7">
    <source>
        <dbReference type="EMBL" id="ARO15980.1"/>
    </source>
</evidence>
<dbReference type="CDD" id="cd08411">
    <property type="entry name" value="PBP2_OxyR"/>
    <property type="match status" value="1"/>
</dbReference>
<accession>A0A1W6P3P9</accession>
<dbReference type="Gene3D" id="3.40.190.10">
    <property type="entry name" value="Periplasmic binding protein-like II"/>
    <property type="match status" value="2"/>
</dbReference>
<gene>
    <name evidence="7" type="primary">oxyR</name>
    <name evidence="7" type="ORF">BVG79_p1000178</name>
</gene>
<dbReference type="SUPFAM" id="SSF46785">
    <property type="entry name" value="Winged helix' DNA-binding domain"/>
    <property type="match status" value="1"/>
</dbReference>